<name>A0A0B7NAA1_9FUNG</name>
<dbReference type="EMBL" id="LN727601">
    <property type="protein sequence ID" value="CEP12358.1"/>
    <property type="molecule type" value="Genomic_DNA"/>
</dbReference>
<protein>
    <submittedName>
        <fullName evidence="1">Uncharacterized protein</fullName>
    </submittedName>
</protein>
<evidence type="ECO:0000313" key="2">
    <source>
        <dbReference type="Proteomes" id="UP000054107"/>
    </source>
</evidence>
<organism evidence="1 2">
    <name type="scientific">Parasitella parasitica</name>
    <dbReference type="NCBI Taxonomy" id="35722"/>
    <lineage>
        <taxon>Eukaryota</taxon>
        <taxon>Fungi</taxon>
        <taxon>Fungi incertae sedis</taxon>
        <taxon>Mucoromycota</taxon>
        <taxon>Mucoromycotina</taxon>
        <taxon>Mucoromycetes</taxon>
        <taxon>Mucorales</taxon>
        <taxon>Mucorineae</taxon>
        <taxon>Mucoraceae</taxon>
        <taxon>Parasitella</taxon>
    </lineage>
</organism>
<keyword evidence="2" id="KW-1185">Reference proteome</keyword>
<reference evidence="1 2" key="1">
    <citation type="submission" date="2014-09" db="EMBL/GenBank/DDBJ databases">
        <authorList>
            <person name="Ellenberger Sabrina"/>
        </authorList>
    </citation>
    <scope>NUCLEOTIDE SEQUENCE [LARGE SCALE GENOMIC DNA]</scope>
    <source>
        <strain evidence="1 2">CBS 412.66</strain>
    </source>
</reference>
<dbReference type="AlphaFoldDB" id="A0A0B7NAA1"/>
<sequence length="84" mass="8882">MQHFWRQWDLARDMVGGGIMGSFSASKAGVEFASSACGVSCSVPGSAASLLPLARLLQARSLSDLLSLSVLPRPKKRLLLPLGL</sequence>
<gene>
    <name evidence="1" type="primary">PARPA_06293.1 scaffold 21360</name>
</gene>
<proteinExistence type="predicted"/>
<dbReference type="Proteomes" id="UP000054107">
    <property type="component" value="Unassembled WGS sequence"/>
</dbReference>
<evidence type="ECO:0000313" key="1">
    <source>
        <dbReference type="EMBL" id="CEP12358.1"/>
    </source>
</evidence>
<accession>A0A0B7NAA1</accession>